<sequence>MTTKATQHALGLLAGLVALALGTTPWTAATAAPQQRTGAQVILDWSETAVATVHTDAKKPAAEQFLYYGFVDAAVYNAVVGIEGRYTPYKWHERGPRHASSEAAAAAAAHRVLLTYFPASQARLDAAYTASLARVPDGRAEKQGVRFGERAAARIVRLRENDGRDARVTYDKPPAPGVWRPTPPANAPFAVPWLGKVRPMLLDSPDRFLPGPPPALASKTYTRDFAEVKAIGAKNSVRRTPAQTETARFFSDVLPVQFQAAYRGYVARHGLDLVDAARLFAATGTATADAAITAWNAKLTYGQWRPITAIRLADSDGNPATTPDPSWQPLLDTPPYPDWVSGHNINDGAVMSVLNRLTGGHVDFRISSAVTGTTRTYADAAAYNRDVVDARVWVGVHFRSSDVVAVRTGGRIGAWAMAHYFGTLR</sequence>
<dbReference type="InterPro" id="IPR036938">
    <property type="entry name" value="PAP2/HPO_sf"/>
</dbReference>
<feature type="signal peptide" evidence="1">
    <location>
        <begin position="1"/>
        <end position="28"/>
    </location>
</feature>
<dbReference type="RefSeq" id="WP_311714596.1">
    <property type="nucleotide sequence ID" value="NZ_JAVREZ010000004.1"/>
</dbReference>
<dbReference type="CDD" id="cd03398">
    <property type="entry name" value="PAP2_haloperoxidase"/>
    <property type="match status" value="1"/>
</dbReference>
<organism evidence="2 3">
    <name type="scientific">Streptomyces doebereineriae</name>
    <dbReference type="NCBI Taxonomy" id="3075528"/>
    <lineage>
        <taxon>Bacteria</taxon>
        <taxon>Bacillati</taxon>
        <taxon>Actinomycetota</taxon>
        <taxon>Actinomycetes</taxon>
        <taxon>Kitasatosporales</taxon>
        <taxon>Streptomycetaceae</taxon>
        <taxon>Streptomyces</taxon>
    </lineage>
</organism>
<reference evidence="3" key="1">
    <citation type="submission" date="2023-07" db="EMBL/GenBank/DDBJ databases">
        <title>30 novel species of actinomycetes from the DSMZ collection.</title>
        <authorList>
            <person name="Nouioui I."/>
        </authorList>
    </citation>
    <scope>NUCLEOTIDE SEQUENCE [LARGE SCALE GENOMIC DNA]</scope>
    <source>
        <strain evidence="3">DSM 41640</strain>
    </source>
</reference>
<proteinExistence type="predicted"/>
<evidence type="ECO:0000313" key="3">
    <source>
        <dbReference type="Proteomes" id="UP001183824"/>
    </source>
</evidence>
<keyword evidence="2" id="KW-0575">Peroxidase</keyword>
<dbReference type="InterPro" id="IPR052559">
    <property type="entry name" value="V-haloperoxidase"/>
</dbReference>
<accession>A0ABU2V8D1</accession>
<dbReference type="EMBL" id="JAVREZ010000004">
    <property type="protein sequence ID" value="MDT0481510.1"/>
    <property type="molecule type" value="Genomic_DNA"/>
</dbReference>
<dbReference type="PANTHER" id="PTHR34599:SF1">
    <property type="entry name" value="PHOSPHATIDIC ACID PHOSPHATASE TYPE 2_HALOPEROXIDASE DOMAIN-CONTAINING PROTEIN"/>
    <property type="match status" value="1"/>
</dbReference>
<protein>
    <submittedName>
        <fullName evidence="2">Vanadium-dependent haloperoxidase</fullName>
        <ecNumber evidence="2">1.11.1.-</ecNumber>
    </submittedName>
</protein>
<dbReference type="EC" id="1.11.1.-" evidence="2"/>
<dbReference type="PANTHER" id="PTHR34599">
    <property type="entry name" value="PEROXIDASE-RELATED"/>
    <property type="match status" value="1"/>
</dbReference>
<name>A0ABU2V8D1_9ACTN</name>
<comment type="caution">
    <text evidence="2">The sequence shown here is derived from an EMBL/GenBank/DDBJ whole genome shotgun (WGS) entry which is preliminary data.</text>
</comment>
<keyword evidence="2" id="KW-0560">Oxidoreductase</keyword>
<keyword evidence="3" id="KW-1185">Reference proteome</keyword>
<dbReference type="Proteomes" id="UP001183824">
    <property type="component" value="Unassembled WGS sequence"/>
</dbReference>
<evidence type="ECO:0000313" key="2">
    <source>
        <dbReference type="EMBL" id="MDT0481510.1"/>
    </source>
</evidence>
<dbReference type="Gene3D" id="1.10.606.20">
    <property type="match status" value="1"/>
</dbReference>
<keyword evidence="1" id="KW-0732">Signal</keyword>
<evidence type="ECO:0000256" key="1">
    <source>
        <dbReference type="SAM" id="SignalP"/>
    </source>
</evidence>
<gene>
    <name evidence="2" type="ORF">RNB18_15150</name>
</gene>
<dbReference type="GO" id="GO:0004601">
    <property type="term" value="F:peroxidase activity"/>
    <property type="evidence" value="ECO:0007669"/>
    <property type="project" value="UniProtKB-KW"/>
</dbReference>
<feature type="chain" id="PRO_5045571561" evidence="1">
    <location>
        <begin position="29"/>
        <end position="425"/>
    </location>
</feature>
<dbReference type="SUPFAM" id="SSF48317">
    <property type="entry name" value="Acid phosphatase/Vanadium-dependent haloperoxidase"/>
    <property type="match status" value="1"/>
</dbReference>